<gene>
    <name evidence="7" type="ORF">EB796_020716</name>
</gene>
<comment type="caution">
    <text evidence="7">The sequence shown here is derived from an EMBL/GenBank/DDBJ whole genome shotgun (WGS) entry which is preliminary data.</text>
</comment>
<name>A0A7J7J477_BUGNE</name>
<dbReference type="PANTHER" id="PTHR23235:SF60">
    <property type="entry name" value="STRIPE, ISOFORM D"/>
    <property type="match status" value="1"/>
</dbReference>
<sequence length="532" mass="59796">MIMDALDTLSQLALLEAVQNECTASQQSVSADEDLLCIPDEDILNTRVSLTTPTTLSETISGNFVYPVEPTSDNLGCRQPRTVFDTSEPYIKQEPNFDHSDHLFPKHLVLPTTTSACESMRINASISLSTFSQADPMTVGINSQSPSPSCTQQQHTPPPQQLAASLQQHQFFQPFQYSATQQQSPQSSGHYHQHIPATNQARSSGLYHSHTSPARSQSHYSQSASSVGSCSPEPERYAHTAMEFHRQISAPAQLPFTMDQYQTKNSTISHDQMMMQPLLSESRCSMNNLELLDSKKNIGDRYCHQWSQPFSTALSNLHKNAYCSAPSIVKQEPIDVFGYNNNSIHTSHMNQTAYLPNRSSQPKSSNAIEAIHQAYQQGNLRILPVKQRKYPNRPSKTPPHERPYACPVDLCDRRFSRSDELTRHIRIHTGQKPFQCRICLRAFSRSDHLTTHIRTHTGEKPFSCDVCGRKFARSDEKKRHSKVHLKQKAKKEKKETVDELPRSSCESSCSTTSTENKSSTSSKPPATSTRQF</sequence>
<keyword evidence="2 4" id="KW-0863">Zinc-finger</keyword>
<dbReference type="GO" id="GO:0000981">
    <property type="term" value="F:DNA-binding transcription factor activity, RNA polymerase II-specific"/>
    <property type="evidence" value="ECO:0007669"/>
    <property type="project" value="TreeGrafter"/>
</dbReference>
<evidence type="ECO:0000259" key="6">
    <source>
        <dbReference type="PROSITE" id="PS50157"/>
    </source>
</evidence>
<feature type="region of interest" description="Disordered" evidence="5">
    <location>
        <begin position="475"/>
        <end position="532"/>
    </location>
</feature>
<dbReference type="PANTHER" id="PTHR23235">
    <property type="entry name" value="KRUEPPEL-LIKE TRANSCRIPTION FACTOR"/>
    <property type="match status" value="1"/>
</dbReference>
<feature type="compositionally biased region" description="Basic and acidic residues" evidence="5">
    <location>
        <begin position="492"/>
        <end position="501"/>
    </location>
</feature>
<dbReference type="Gene3D" id="3.30.160.60">
    <property type="entry name" value="Classic Zinc Finger"/>
    <property type="match status" value="3"/>
</dbReference>
<evidence type="ECO:0000256" key="1">
    <source>
        <dbReference type="ARBA" id="ARBA00022723"/>
    </source>
</evidence>
<evidence type="ECO:0000256" key="5">
    <source>
        <dbReference type="SAM" id="MobiDB-lite"/>
    </source>
</evidence>
<dbReference type="SMART" id="SM00355">
    <property type="entry name" value="ZnF_C2H2"/>
    <property type="match status" value="3"/>
</dbReference>
<dbReference type="SUPFAM" id="SSF57667">
    <property type="entry name" value="beta-beta-alpha zinc fingers"/>
    <property type="match status" value="2"/>
</dbReference>
<evidence type="ECO:0000313" key="8">
    <source>
        <dbReference type="Proteomes" id="UP000593567"/>
    </source>
</evidence>
<evidence type="ECO:0000256" key="3">
    <source>
        <dbReference type="ARBA" id="ARBA00022833"/>
    </source>
</evidence>
<dbReference type="PROSITE" id="PS00028">
    <property type="entry name" value="ZINC_FINGER_C2H2_1"/>
    <property type="match status" value="3"/>
</dbReference>
<dbReference type="InterPro" id="IPR013087">
    <property type="entry name" value="Znf_C2H2_type"/>
</dbReference>
<feature type="compositionally biased region" description="Low complexity" evidence="5">
    <location>
        <begin position="216"/>
        <end position="229"/>
    </location>
</feature>
<dbReference type="EMBL" id="VXIV02003140">
    <property type="protein sequence ID" value="KAF6020913.1"/>
    <property type="molecule type" value="Genomic_DNA"/>
</dbReference>
<accession>A0A7J7J477</accession>
<organism evidence="7 8">
    <name type="scientific">Bugula neritina</name>
    <name type="common">Brown bryozoan</name>
    <name type="synonym">Sertularia neritina</name>
    <dbReference type="NCBI Taxonomy" id="10212"/>
    <lineage>
        <taxon>Eukaryota</taxon>
        <taxon>Metazoa</taxon>
        <taxon>Spiralia</taxon>
        <taxon>Lophotrochozoa</taxon>
        <taxon>Bryozoa</taxon>
        <taxon>Gymnolaemata</taxon>
        <taxon>Cheilostomatida</taxon>
        <taxon>Flustrina</taxon>
        <taxon>Buguloidea</taxon>
        <taxon>Bugulidae</taxon>
        <taxon>Bugula</taxon>
    </lineage>
</organism>
<feature type="domain" description="C2H2-type" evidence="6">
    <location>
        <begin position="462"/>
        <end position="489"/>
    </location>
</feature>
<evidence type="ECO:0000313" key="7">
    <source>
        <dbReference type="EMBL" id="KAF6020913.1"/>
    </source>
</evidence>
<dbReference type="FunFam" id="3.30.160.60:FF:000515">
    <property type="entry name" value="early growth response protein 4"/>
    <property type="match status" value="1"/>
</dbReference>
<proteinExistence type="predicted"/>
<dbReference type="GO" id="GO:0000978">
    <property type="term" value="F:RNA polymerase II cis-regulatory region sequence-specific DNA binding"/>
    <property type="evidence" value="ECO:0007669"/>
    <property type="project" value="TreeGrafter"/>
</dbReference>
<feature type="region of interest" description="Disordered" evidence="5">
    <location>
        <begin position="202"/>
        <end position="234"/>
    </location>
</feature>
<keyword evidence="3" id="KW-0862">Zinc</keyword>
<dbReference type="InterPro" id="IPR036236">
    <property type="entry name" value="Znf_C2H2_sf"/>
</dbReference>
<keyword evidence="8" id="KW-1185">Reference proteome</keyword>
<feature type="compositionally biased region" description="Low complexity" evidence="5">
    <location>
        <begin position="143"/>
        <end position="163"/>
    </location>
</feature>
<keyword evidence="1" id="KW-0479">Metal-binding</keyword>
<feature type="domain" description="C2H2-type" evidence="6">
    <location>
        <begin position="434"/>
        <end position="461"/>
    </location>
</feature>
<dbReference type="AlphaFoldDB" id="A0A7J7J477"/>
<feature type="region of interest" description="Disordered" evidence="5">
    <location>
        <begin position="137"/>
        <end position="163"/>
    </location>
</feature>
<dbReference type="OrthoDB" id="3437960at2759"/>
<dbReference type="Pfam" id="PF00096">
    <property type="entry name" value="zf-C2H2"/>
    <property type="match status" value="2"/>
</dbReference>
<feature type="compositionally biased region" description="Low complexity" evidence="5">
    <location>
        <begin position="503"/>
        <end position="532"/>
    </location>
</feature>
<feature type="compositionally biased region" description="Basic residues" evidence="5">
    <location>
        <begin position="479"/>
        <end position="491"/>
    </location>
</feature>
<evidence type="ECO:0000256" key="2">
    <source>
        <dbReference type="ARBA" id="ARBA00022771"/>
    </source>
</evidence>
<dbReference type="Proteomes" id="UP000593567">
    <property type="component" value="Unassembled WGS sequence"/>
</dbReference>
<dbReference type="GO" id="GO:0008270">
    <property type="term" value="F:zinc ion binding"/>
    <property type="evidence" value="ECO:0007669"/>
    <property type="project" value="UniProtKB-KW"/>
</dbReference>
<feature type="domain" description="C2H2-type" evidence="6">
    <location>
        <begin position="404"/>
        <end position="433"/>
    </location>
</feature>
<protein>
    <recommendedName>
        <fullName evidence="6">C2H2-type domain-containing protein</fullName>
    </recommendedName>
</protein>
<evidence type="ECO:0000256" key="4">
    <source>
        <dbReference type="PROSITE-ProRule" id="PRU00042"/>
    </source>
</evidence>
<dbReference type="PROSITE" id="PS50157">
    <property type="entry name" value="ZINC_FINGER_C2H2_2"/>
    <property type="match status" value="3"/>
</dbReference>
<reference evidence="7" key="1">
    <citation type="submission" date="2020-06" db="EMBL/GenBank/DDBJ databases">
        <title>Draft genome of Bugula neritina, a colonial animal packing powerful symbionts and potential medicines.</title>
        <authorList>
            <person name="Rayko M."/>
        </authorList>
    </citation>
    <scope>NUCLEOTIDE SEQUENCE [LARGE SCALE GENOMIC DNA]</scope>
    <source>
        <strain evidence="7">Kwan_BN1</strain>
    </source>
</reference>